<name>A0A9D1LBB0_9CLOT</name>
<dbReference type="Pfam" id="PF13204">
    <property type="entry name" value="Apiosidase"/>
    <property type="match status" value="1"/>
</dbReference>
<dbReference type="Gene3D" id="3.20.20.80">
    <property type="entry name" value="Glycosidases"/>
    <property type="match status" value="1"/>
</dbReference>
<feature type="domain" description="Apiosidase-like catalytic" evidence="2">
    <location>
        <begin position="1"/>
        <end position="329"/>
    </location>
</feature>
<evidence type="ECO:0000313" key="3">
    <source>
        <dbReference type="EMBL" id="HIU30053.1"/>
    </source>
</evidence>
<protein>
    <submittedName>
        <fullName evidence="3">DUF4038 domain-containing protein</fullName>
    </submittedName>
</protein>
<proteinExistence type="predicted"/>
<gene>
    <name evidence="3" type="ORF">IAD50_07150</name>
</gene>
<reference evidence="3" key="1">
    <citation type="submission" date="2020-10" db="EMBL/GenBank/DDBJ databases">
        <authorList>
            <person name="Gilroy R."/>
        </authorList>
    </citation>
    <scope>NUCLEOTIDE SEQUENCE</scope>
    <source>
        <strain evidence="3">CHK195-4489</strain>
    </source>
</reference>
<accession>A0A9D1LBB0</accession>
<dbReference type="PANTHER" id="PTHR37836:SF2">
    <property type="entry name" value="DUF4038 DOMAIN-CONTAINING PROTEIN"/>
    <property type="match status" value="1"/>
</dbReference>
<organism evidence="3 4">
    <name type="scientific">Candidatus Egerieisoma faecipullorum</name>
    <dbReference type="NCBI Taxonomy" id="2840963"/>
    <lineage>
        <taxon>Bacteria</taxon>
        <taxon>Bacillati</taxon>
        <taxon>Bacillota</taxon>
        <taxon>Clostridia</taxon>
        <taxon>Eubacteriales</taxon>
        <taxon>Clostridiaceae</taxon>
        <taxon>Clostridiaceae incertae sedis</taxon>
        <taxon>Candidatus Egerieisoma</taxon>
    </lineage>
</organism>
<dbReference type="EMBL" id="DVMM01000148">
    <property type="protein sequence ID" value="HIU30053.1"/>
    <property type="molecule type" value="Genomic_DNA"/>
</dbReference>
<keyword evidence="1" id="KW-1133">Transmembrane helix</keyword>
<dbReference type="Proteomes" id="UP000824089">
    <property type="component" value="Unassembled WGS sequence"/>
</dbReference>
<evidence type="ECO:0000256" key="1">
    <source>
        <dbReference type="SAM" id="Phobius"/>
    </source>
</evidence>
<keyword evidence="1" id="KW-0472">Membrane</keyword>
<dbReference type="AlphaFoldDB" id="A0A9D1LBB0"/>
<dbReference type="InterPro" id="IPR025277">
    <property type="entry name" value="Apiosidase-like_cat_dom"/>
</dbReference>
<sequence>GDTHWHMALEEIDTKEEFEDGTVASRFEYTLMRRKELGFTVIQSEPLGVYDGDNSYFKGIFTEEFGEEQLERFQQYDKYFKLIAEMGFVHANAQFSYPTALGDAMHLISDEDLARLCRYWVARYSAYPVLWTLSQECDNDYYYGTTGQFIFTAETNPWKKVAEYMHAYDPYQHPLSAHQENSGNTLASNSAFRSVEGHNWWAAQINYDWSGGTQFDAYKNYWEYGEGKPGIEYEGRYDHFWTGTWGARLQGWLAFLNGMYGYGYGSAKIWSANETPGIWAGAIQDSVSDGLEFLTYEDMDITWQESLDLPAAQQMGYMKQFFSEYEWWKLEPCFDSEEYYRSDLGSKGDANRYSAAHIGDTVYIAYFYNVGRDTGAFKQLQQGRYVCTWFDPCTGASREPYRVNVDSSGLLEIGEKPNNGDWVFSAVFDKPADPGTELFGKLMAAGTLLAVAAFCTALLVRKRRGAKGGI</sequence>
<reference evidence="3" key="2">
    <citation type="journal article" date="2021" name="PeerJ">
        <title>Extensive microbial diversity within the chicken gut microbiome revealed by metagenomics and culture.</title>
        <authorList>
            <person name="Gilroy R."/>
            <person name="Ravi A."/>
            <person name="Getino M."/>
            <person name="Pursley I."/>
            <person name="Horton D.L."/>
            <person name="Alikhan N.F."/>
            <person name="Baker D."/>
            <person name="Gharbi K."/>
            <person name="Hall N."/>
            <person name="Watson M."/>
            <person name="Adriaenssens E.M."/>
            <person name="Foster-Nyarko E."/>
            <person name="Jarju S."/>
            <person name="Secka A."/>
            <person name="Antonio M."/>
            <person name="Oren A."/>
            <person name="Chaudhuri R.R."/>
            <person name="La Ragione R."/>
            <person name="Hildebrand F."/>
            <person name="Pallen M.J."/>
        </authorList>
    </citation>
    <scope>NUCLEOTIDE SEQUENCE</scope>
    <source>
        <strain evidence="3">CHK195-4489</strain>
    </source>
</reference>
<feature type="transmembrane region" description="Helical" evidence="1">
    <location>
        <begin position="438"/>
        <end position="460"/>
    </location>
</feature>
<evidence type="ECO:0000313" key="4">
    <source>
        <dbReference type="Proteomes" id="UP000824089"/>
    </source>
</evidence>
<feature type="non-terminal residue" evidence="3">
    <location>
        <position position="1"/>
    </location>
</feature>
<comment type="caution">
    <text evidence="3">The sequence shown here is derived from an EMBL/GenBank/DDBJ whole genome shotgun (WGS) entry which is preliminary data.</text>
</comment>
<keyword evidence="1" id="KW-0812">Transmembrane</keyword>
<evidence type="ECO:0000259" key="2">
    <source>
        <dbReference type="Pfam" id="PF13204"/>
    </source>
</evidence>
<dbReference type="PANTHER" id="PTHR37836">
    <property type="entry name" value="LMO1036 PROTEIN"/>
    <property type="match status" value="1"/>
</dbReference>